<evidence type="ECO:0000256" key="7">
    <source>
        <dbReference type="SAM" id="Phobius"/>
    </source>
</evidence>
<feature type="transmembrane region" description="Helical" evidence="7">
    <location>
        <begin position="39"/>
        <end position="56"/>
    </location>
</feature>
<feature type="domain" description="EamA" evidence="8">
    <location>
        <begin position="8"/>
        <end position="139"/>
    </location>
</feature>
<evidence type="ECO:0000256" key="2">
    <source>
        <dbReference type="ARBA" id="ARBA00007362"/>
    </source>
</evidence>
<keyword evidence="5 7" id="KW-1133">Transmembrane helix</keyword>
<evidence type="ECO:0000256" key="1">
    <source>
        <dbReference type="ARBA" id="ARBA00004651"/>
    </source>
</evidence>
<sequence>MGRWKIYGIMMMVILAWGLNVVATKQLVAAFAPTTMTAFRILVAGVFVLCIMGLLGHVRKLTWREVRMIFIACLFSVVLHHYFLSLGLTKTAANQAGLILGLVPILTSLLSVLLLGERLTWFRLVGLVSGFVGVALIVMRGTGGPIPISVGDLYIFLSALAQAISFILIKKATGTLDGRVLTGWMLVFGAVILLGIGSFTEPQGLASMRQADGGIWLLFFASSLIATGLGHMTYNRIVQHLGASETAIFINFSPFFSLVGSALILGETIGAAQWFGFVFIVFGVLCGTGVIGQWAKRTKVGPKRDKLAS</sequence>
<dbReference type="Proteomes" id="UP001596500">
    <property type="component" value="Unassembled WGS sequence"/>
</dbReference>
<keyword evidence="3" id="KW-1003">Cell membrane</keyword>
<dbReference type="Pfam" id="PF00892">
    <property type="entry name" value="EamA"/>
    <property type="match status" value="2"/>
</dbReference>
<evidence type="ECO:0000256" key="5">
    <source>
        <dbReference type="ARBA" id="ARBA00022989"/>
    </source>
</evidence>
<evidence type="ECO:0000256" key="4">
    <source>
        <dbReference type="ARBA" id="ARBA00022692"/>
    </source>
</evidence>
<feature type="transmembrane region" description="Helical" evidence="7">
    <location>
        <begin position="215"/>
        <end position="234"/>
    </location>
</feature>
<dbReference type="InterPro" id="IPR037185">
    <property type="entry name" value="EmrE-like"/>
</dbReference>
<feature type="domain" description="EamA" evidence="8">
    <location>
        <begin position="151"/>
        <end position="285"/>
    </location>
</feature>
<keyword evidence="6 7" id="KW-0472">Membrane</keyword>
<comment type="similarity">
    <text evidence="2">Belongs to the EamA transporter family.</text>
</comment>
<feature type="transmembrane region" description="Helical" evidence="7">
    <location>
        <begin position="153"/>
        <end position="169"/>
    </location>
</feature>
<organism evidence="9 10">
    <name type="scientific">Laceyella putida</name>
    <dbReference type="NCBI Taxonomy" id="110101"/>
    <lineage>
        <taxon>Bacteria</taxon>
        <taxon>Bacillati</taxon>
        <taxon>Bacillota</taxon>
        <taxon>Bacilli</taxon>
        <taxon>Bacillales</taxon>
        <taxon>Thermoactinomycetaceae</taxon>
        <taxon>Laceyella</taxon>
    </lineage>
</organism>
<dbReference type="RefSeq" id="WP_379865014.1">
    <property type="nucleotide sequence ID" value="NZ_JBHTBW010000032.1"/>
</dbReference>
<evidence type="ECO:0000256" key="3">
    <source>
        <dbReference type="ARBA" id="ARBA00022475"/>
    </source>
</evidence>
<feature type="transmembrane region" description="Helical" evidence="7">
    <location>
        <begin position="271"/>
        <end position="295"/>
    </location>
</feature>
<dbReference type="InterPro" id="IPR050638">
    <property type="entry name" value="AA-Vitamin_Transporters"/>
</dbReference>
<comment type="caution">
    <text evidence="9">The sequence shown here is derived from an EMBL/GenBank/DDBJ whole genome shotgun (WGS) entry which is preliminary data.</text>
</comment>
<protein>
    <submittedName>
        <fullName evidence="9">DMT family transporter</fullName>
    </submittedName>
</protein>
<feature type="transmembrane region" description="Helical" evidence="7">
    <location>
        <begin position="68"/>
        <end position="84"/>
    </location>
</feature>
<keyword evidence="10" id="KW-1185">Reference proteome</keyword>
<evidence type="ECO:0000256" key="6">
    <source>
        <dbReference type="ARBA" id="ARBA00023136"/>
    </source>
</evidence>
<accession>A0ABW2RL44</accession>
<feature type="transmembrane region" description="Helical" evidence="7">
    <location>
        <begin position="246"/>
        <end position="265"/>
    </location>
</feature>
<dbReference type="SUPFAM" id="SSF103481">
    <property type="entry name" value="Multidrug resistance efflux transporter EmrE"/>
    <property type="match status" value="2"/>
</dbReference>
<feature type="transmembrane region" description="Helical" evidence="7">
    <location>
        <begin position="122"/>
        <end position="141"/>
    </location>
</feature>
<dbReference type="PANTHER" id="PTHR32322">
    <property type="entry name" value="INNER MEMBRANE TRANSPORTER"/>
    <property type="match status" value="1"/>
</dbReference>
<gene>
    <name evidence="9" type="ORF">ACFQNG_11145</name>
</gene>
<keyword evidence="4 7" id="KW-0812">Transmembrane</keyword>
<feature type="transmembrane region" description="Helical" evidence="7">
    <location>
        <begin position="96"/>
        <end position="115"/>
    </location>
</feature>
<evidence type="ECO:0000259" key="8">
    <source>
        <dbReference type="Pfam" id="PF00892"/>
    </source>
</evidence>
<dbReference type="EMBL" id="JBHTBW010000032">
    <property type="protein sequence ID" value="MFC7441668.1"/>
    <property type="molecule type" value="Genomic_DNA"/>
</dbReference>
<dbReference type="PANTHER" id="PTHR32322:SF18">
    <property type="entry name" value="S-ADENOSYLMETHIONINE_S-ADENOSYLHOMOCYSTEINE TRANSPORTER"/>
    <property type="match status" value="1"/>
</dbReference>
<comment type="subcellular location">
    <subcellularLocation>
        <location evidence="1">Cell membrane</location>
        <topology evidence="1">Multi-pass membrane protein</topology>
    </subcellularLocation>
</comment>
<evidence type="ECO:0000313" key="9">
    <source>
        <dbReference type="EMBL" id="MFC7441668.1"/>
    </source>
</evidence>
<evidence type="ECO:0000313" key="10">
    <source>
        <dbReference type="Proteomes" id="UP001596500"/>
    </source>
</evidence>
<proteinExistence type="inferred from homology"/>
<reference evidence="10" key="1">
    <citation type="journal article" date="2019" name="Int. J. Syst. Evol. Microbiol.">
        <title>The Global Catalogue of Microorganisms (GCM) 10K type strain sequencing project: providing services to taxonomists for standard genome sequencing and annotation.</title>
        <authorList>
            <consortium name="The Broad Institute Genomics Platform"/>
            <consortium name="The Broad Institute Genome Sequencing Center for Infectious Disease"/>
            <person name="Wu L."/>
            <person name="Ma J."/>
        </authorList>
    </citation>
    <scope>NUCLEOTIDE SEQUENCE [LARGE SCALE GENOMIC DNA]</scope>
    <source>
        <strain evidence="10">CGMCC 1.12942</strain>
    </source>
</reference>
<name>A0ABW2RL44_9BACL</name>
<feature type="transmembrane region" description="Helical" evidence="7">
    <location>
        <begin position="181"/>
        <end position="200"/>
    </location>
</feature>
<dbReference type="InterPro" id="IPR000620">
    <property type="entry name" value="EamA_dom"/>
</dbReference>